<name>A0A1F4SQC9_UNCSA</name>
<dbReference type="InterPro" id="IPR005475">
    <property type="entry name" value="Transketolase-like_Pyr-bd"/>
</dbReference>
<protein>
    <recommendedName>
        <fullName evidence="4">Transketolase-like pyrimidine-binding domain-containing protein</fullName>
    </recommendedName>
</protein>
<comment type="caution">
    <text evidence="5">The sequence shown here is derived from an EMBL/GenBank/DDBJ whole genome shotgun (WGS) entry which is preliminary data.</text>
</comment>
<dbReference type="FunFam" id="3.40.50.970:FF:000129">
    <property type="entry name" value="Transketolase"/>
    <property type="match status" value="1"/>
</dbReference>
<dbReference type="STRING" id="1802579.A2310_07300"/>
<dbReference type="SUPFAM" id="SSF52922">
    <property type="entry name" value="TK C-terminal domain-like"/>
    <property type="match status" value="1"/>
</dbReference>
<dbReference type="EMBL" id="MEUB01000027">
    <property type="protein sequence ID" value="OGC22557.1"/>
    <property type="molecule type" value="Genomic_DNA"/>
</dbReference>
<evidence type="ECO:0000256" key="1">
    <source>
        <dbReference type="ARBA" id="ARBA00001964"/>
    </source>
</evidence>
<feature type="domain" description="Transketolase-like pyrimidine-binding" evidence="4">
    <location>
        <begin position="1"/>
        <end position="163"/>
    </location>
</feature>
<keyword evidence="3" id="KW-0786">Thiamine pyrophosphate</keyword>
<evidence type="ECO:0000256" key="2">
    <source>
        <dbReference type="ARBA" id="ARBA00007131"/>
    </source>
</evidence>
<comment type="cofactor">
    <cofactor evidence="1">
        <name>thiamine diphosphate</name>
        <dbReference type="ChEBI" id="CHEBI:58937"/>
    </cofactor>
</comment>
<comment type="similarity">
    <text evidence="2">Belongs to the transketolase family.</text>
</comment>
<reference evidence="5 6" key="1">
    <citation type="journal article" date="2016" name="Nat. Commun.">
        <title>Thousands of microbial genomes shed light on interconnected biogeochemical processes in an aquifer system.</title>
        <authorList>
            <person name="Anantharaman K."/>
            <person name="Brown C.T."/>
            <person name="Hug L.A."/>
            <person name="Sharon I."/>
            <person name="Castelle C.J."/>
            <person name="Probst A.J."/>
            <person name="Thomas B.C."/>
            <person name="Singh A."/>
            <person name="Wilkins M.J."/>
            <person name="Karaoz U."/>
            <person name="Brodie E.L."/>
            <person name="Williams K.H."/>
            <person name="Hubbard S.S."/>
            <person name="Banfield J.F."/>
        </authorList>
    </citation>
    <scope>NUCLEOTIDE SEQUENCE [LARGE SCALE GENOMIC DNA]</scope>
</reference>
<dbReference type="Gene3D" id="3.40.50.970">
    <property type="match status" value="1"/>
</dbReference>
<dbReference type="SUPFAM" id="SSF52518">
    <property type="entry name" value="Thiamin diphosphate-binding fold (THDP-binding)"/>
    <property type="match status" value="1"/>
</dbReference>
<dbReference type="InterPro" id="IPR009014">
    <property type="entry name" value="Transketo_C/PFOR_II"/>
</dbReference>
<evidence type="ECO:0000313" key="5">
    <source>
        <dbReference type="EMBL" id="OGC22557.1"/>
    </source>
</evidence>
<proteinExistence type="inferred from homology"/>
<dbReference type="AlphaFoldDB" id="A0A1F4SQC9"/>
<dbReference type="InterPro" id="IPR051157">
    <property type="entry name" value="PDH/Transketolase"/>
</dbReference>
<dbReference type="InterPro" id="IPR033248">
    <property type="entry name" value="Transketolase_C"/>
</dbReference>
<dbReference type="Pfam" id="PF02779">
    <property type="entry name" value="Transket_pyr"/>
    <property type="match status" value="1"/>
</dbReference>
<dbReference type="Pfam" id="PF02780">
    <property type="entry name" value="Transketolase_C"/>
    <property type="match status" value="1"/>
</dbReference>
<evidence type="ECO:0000256" key="3">
    <source>
        <dbReference type="ARBA" id="ARBA00023052"/>
    </source>
</evidence>
<sequence length="306" mass="33673">MRNSVVTSIKKIALKDKNVMLLSADMGFSVFEDFEKELPKQFLNVGISEANMVGVSAGMALSGKRCFLYTFAPFVSMRCFEQIRIDLCYQNLDVVLIGLGGGLTYAKEGSTHQSVEDIAIMRAIPNMKVFCPADPIEAEICIVEAYKKKGPTYIRIGKSGEPRLHDKKPKFSFGKSIHIFKGNDISIFSTGNMLKTAMDTAKILKDKGISVNLISMPSVKPIDYKAISFAASKTKCIFTIEEHSIVGGFGSAVLEALSKLSIMARIKCFGVNDCFVKYVGDQDFVRRKIGLDSDSISNKILKKLGI</sequence>
<dbReference type="PANTHER" id="PTHR43825">
    <property type="entry name" value="PYRUVATE DEHYDROGENASE E1 COMPONENT"/>
    <property type="match status" value="1"/>
</dbReference>
<accession>A0A1F4SQC9</accession>
<dbReference type="PANTHER" id="PTHR43825:SF5">
    <property type="entry name" value="HYPOTHETICAL TRANSKETOLASE FAMILY PROTEIN"/>
    <property type="match status" value="1"/>
</dbReference>
<dbReference type="CDD" id="cd07033">
    <property type="entry name" value="TPP_PYR_DXS_TK_like"/>
    <property type="match status" value="1"/>
</dbReference>
<dbReference type="Gene3D" id="3.40.50.920">
    <property type="match status" value="1"/>
</dbReference>
<dbReference type="InterPro" id="IPR029061">
    <property type="entry name" value="THDP-binding"/>
</dbReference>
<gene>
    <name evidence="5" type="ORF">A2310_07300</name>
</gene>
<dbReference type="SMART" id="SM00861">
    <property type="entry name" value="Transket_pyr"/>
    <property type="match status" value="1"/>
</dbReference>
<evidence type="ECO:0000259" key="4">
    <source>
        <dbReference type="SMART" id="SM00861"/>
    </source>
</evidence>
<evidence type="ECO:0000313" key="6">
    <source>
        <dbReference type="Proteomes" id="UP000178417"/>
    </source>
</evidence>
<dbReference type="Proteomes" id="UP000178417">
    <property type="component" value="Unassembled WGS sequence"/>
</dbReference>
<organism evidence="5 6">
    <name type="scientific">candidate division WOR-1 bacterium RIFOXYB2_FULL_37_13</name>
    <dbReference type="NCBI Taxonomy" id="1802579"/>
    <lineage>
        <taxon>Bacteria</taxon>
        <taxon>Bacillati</taxon>
        <taxon>Saganbacteria</taxon>
    </lineage>
</organism>